<sequence length="368" mass="39556">MHIVLDFDGTITVDDTIGALAQFAVNFQQTRSPPAPATATTTTNHDWHARWQAIVDAYVAALRAHSDAYRPRAETRTQLAHELAYLRSLCTVEQASVQRIVAAGLFAGLAPVPDRLFAAGRAATAGGDAEEKAEAEAETAAAVVLRPGFTDFLAETHERRGWPVSVVSINWSDAWIRGVLAGRHATRRKAGPQDKEQKEEEEEDDDEEEEHIRIFANTITDTGDIVPNFDRTTHKTKPIASCSDKVEATRAAEAAVMAAAFSGECRHQNDHPPPAPAPAHNQHAVYIGDSPTDLECLVEASGGGIVMAGDAGPDASKLLRALARLGYAVPHVSDAPTFGGVRQDDQPRLAWARDFHEILASGILDAAS</sequence>
<dbReference type="PANTHER" id="PTHR28181:SF1">
    <property type="entry name" value="COLD TOLERANCE PROTEIN 1"/>
    <property type="match status" value="1"/>
</dbReference>
<organism evidence="2 3">
    <name type="scientific">Niveomyces insectorum RCEF 264</name>
    <dbReference type="NCBI Taxonomy" id="1081102"/>
    <lineage>
        <taxon>Eukaryota</taxon>
        <taxon>Fungi</taxon>
        <taxon>Dikarya</taxon>
        <taxon>Ascomycota</taxon>
        <taxon>Pezizomycotina</taxon>
        <taxon>Sordariomycetes</taxon>
        <taxon>Hypocreomycetidae</taxon>
        <taxon>Hypocreales</taxon>
        <taxon>Cordycipitaceae</taxon>
        <taxon>Niveomyces</taxon>
    </lineage>
</organism>
<name>A0A167PFX3_9HYPO</name>
<dbReference type="InterPro" id="IPR023214">
    <property type="entry name" value="HAD_sf"/>
</dbReference>
<evidence type="ECO:0000313" key="2">
    <source>
        <dbReference type="EMBL" id="OAA56616.1"/>
    </source>
</evidence>
<dbReference type="PANTHER" id="PTHR28181">
    <property type="entry name" value="UPF0655 PROTEIN YCR015C"/>
    <property type="match status" value="1"/>
</dbReference>
<dbReference type="SUPFAM" id="SSF56784">
    <property type="entry name" value="HAD-like"/>
    <property type="match status" value="1"/>
</dbReference>
<feature type="compositionally biased region" description="Acidic residues" evidence="1">
    <location>
        <begin position="199"/>
        <end position="209"/>
    </location>
</feature>
<evidence type="ECO:0000256" key="1">
    <source>
        <dbReference type="SAM" id="MobiDB-lite"/>
    </source>
</evidence>
<dbReference type="STRING" id="1081102.A0A167PFX3"/>
<proteinExistence type="predicted"/>
<accession>A0A167PFX3</accession>
<reference evidence="2 3" key="1">
    <citation type="journal article" date="2016" name="Genome Biol. Evol.">
        <title>Divergent and convergent evolution of fungal pathogenicity.</title>
        <authorList>
            <person name="Shang Y."/>
            <person name="Xiao G."/>
            <person name="Zheng P."/>
            <person name="Cen K."/>
            <person name="Zhan S."/>
            <person name="Wang C."/>
        </authorList>
    </citation>
    <scope>NUCLEOTIDE SEQUENCE [LARGE SCALE GENOMIC DNA]</scope>
    <source>
        <strain evidence="2 3">RCEF 264</strain>
    </source>
</reference>
<dbReference type="EMBL" id="AZHD01000016">
    <property type="protein sequence ID" value="OAA56616.1"/>
    <property type="molecule type" value="Genomic_DNA"/>
</dbReference>
<dbReference type="Proteomes" id="UP000076874">
    <property type="component" value="Unassembled WGS sequence"/>
</dbReference>
<gene>
    <name evidence="2" type="ORF">SPI_07623</name>
</gene>
<keyword evidence="3" id="KW-1185">Reference proteome</keyword>
<protein>
    <submittedName>
        <fullName evidence="2">HAD-like domain protein</fullName>
    </submittedName>
</protein>
<dbReference type="Gene3D" id="3.40.50.1000">
    <property type="entry name" value="HAD superfamily/HAD-like"/>
    <property type="match status" value="1"/>
</dbReference>
<feature type="region of interest" description="Disordered" evidence="1">
    <location>
        <begin position="184"/>
        <end position="209"/>
    </location>
</feature>
<dbReference type="InterPro" id="IPR050849">
    <property type="entry name" value="HAD-like_hydrolase_phosphatase"/>
</dbReference>
<evidence type="ECO:0000313" key="3">
    <source>
        <dbReference type="Proteomes" id="UP000076874"/>
    </source>
</evidence>
<dbReference type="OrthoDB" id="10255128at2759"/>
<dbReference type="AlphaFoldDB" id="A0A167PFX3"/>
<comment type="caution">
    <text evidence="2">The sequence shown here is derived from an EMBL/GenBank/DDBJ whole genome shotgun (WGS) entry which is preliminary data.</text>
</comment>
<dbReference type="InterPro" id="IPR036412">
    <property type="entry name" value="HAD-like_sf"/>
</dbReference>